<reference evidence="7 8" key="1">
    <citation type="submission" date="2017-06" db="EMBL/GenBank/DDBJ databases">
        <title>Comparative genomic analysis of Ambrosia Fusariam Clade fungi.</title>
        <authorList>
            <person name="Stajich J.E."/>
            <person name="Carrillo J."/>
            <person name="Kijimoto T."/>
            <person name="Eskalen A."/>
            <person name="O'Donnell K."/>
            <person name="Kasson M."/>
        </authorList>
    </citation>
    <scope>NUCLEOTIDE SEQUENCE [LARGE SCALE GENOMIC DNA]</scope>
    <source>
        <strain evidence="7 8">UCR1854</strain>
    </source>
</reference>
<dbReference type="Proteomes" id="UP000287124">
    <property type="component" value="Unassembled WGS sequence"/>
</dbReference>
<feature type="transmembrane region" description="Helical" evidence="6">
    <location>
        <begin position="389"/>
        <end position="414"/>
    </location>
</feature>
<evidence type="ECO:0000256" key="6">
    <source>
        <dbReference type="SAM" id="Phobius"/>
    </source>
</evidence>
<dbReference type="PANTHER" id="PTHR15549:SF26">
    <property type="entry name" value="AXIAL BUDDING PATTERN PROTEIN 2-RELATED"/>
    <property type="match status" value="1"/>
</dbReference>
<keyword evidence="2 6" id="KW-0812">Transmembrane</keyword>
<accession>A0A430LNI8</accession>
<proteinExistence type="predicted"/>
<feature type="compositionally biased region" description="Low complexity" evidence="5">
    <location>
        <begin position="366"/>
        <end position="376"/>
    </location>
</feature>
<feature type="transmembrane region" description="Helical" evidence="6">
    <location>
        <begin position="67"/>
        <end position="88"/>
    </location>
</feature>
<name>A0A430LNI8_9HYPO</name>
<evidence type="ECO:0000256" key="1">
    <source>
        <dbReference type="ARBA" id="ARBA00004167"/>
    </source>
</evidence>
<feature type="region of interest" description="Disordered" evidence="5">
    <location>
        <begin position="539"/>
        <end position="562"/>
    </location>
</feature>
<keyword evidence="3 6" id="KW-1133">Transmembrane helix</keyword>
<evidence type="ECO:0000256" key="5">
    <source>
        <dbReference type="SAM" id="MobiDB-lite"/>
    </source>
</evidence>
<evidence type="ECO:0000256" key="4">
    <source>
        <dbReference type="ARBA" id="ARBA00023136"/>
    </source>
</evidence>
<feature type="transmembrane region" description="Helical" evidence="6">
    <location>
        <begin position="94"/>
        <end position="113"/>
    </location>
</feature>
<dbReference type="GO" id="GO:0016020">
    <property type="term" value="C:membrane"/>
    <property type="evidence" value="ECO:0007669"/>
    <property type="project" value="UniProtKB-SubCell"/>
</dbReference>
<dbReference type="GO" id="GO:0071944">
    <property type="term" value="C:cell periphery"/>
    <property type="evidence" value="ECO:0007669"/>
    <property type="project" value="UniProtKB-ARBA"/>
</dbReference>
<evidence type="ECO:0000256" key="2">
    <source>
        <dbReference type="ARBA" id="ARBA00022692"/>
    </source>
</evidence>
<keyword evidence="4 6" id="KW-0472">Membrane</keyword>
<protein>
    <submittedName>
        <fullName evidence="7">Uncharacterized protein</fullName>
    </submittedName>
</protein>
<dbReference type="EMBL" id="MIKF01000125">
    <property type="protein sequence ID" value="RTE77285.1"/>
    <property type="molecule type" value="Genomic_DNA"/>
</dbReference>
<evidence type="ECO:0000313" key="8">
    <source>
        <dbReference type="Proteomes" id="UP000287124"/>
    </source>
</evidence>
<dbReference type="InterPro" id="IPR051694">
    <property type="entry name" value="Immunoregulatory_rcpt-like"/>
</dbReference>
<evidence type="ECO:0000313" key="7">
    <source>
        <dbReference type="EMBL" id="RTE77285.1"/>
    </source>
</evidence>
<comment type="caution">
    <text evidence="7">The sequence shown here is derived from an EMBL/GenBank/DDBJ whole genome shotgun (WGS) entry which is preliminary data.</text>
</comment>
<feature type="region of interest" description="Disordered" evidence="5">
    <location>
        <begin position="420"/>
        <end position="440"/>
    </location>
</feature>
<dbReference type="PANTHER" id="PTHR15549">
    <property type="entry name" value="PAIRED IMMUNOGLOBULIN-LIKE TYPE 2 RECEPTOR"/>
    <property type="match status" value="1"/>
</dbReference>
<sequence>MLIDAVGWVIQVYTRWYVPATAAFFTLYFALAISIAVSLSIYHVDAVEIPPARTLERKLFDRTQRPLLRFIDYGCIAMVAIAIPMMLLDSLKLTWSHIWFLVGGAVLTLSIGINELRRFRTQLATMLANGPRFFLFLRLALLGLLDCLSRAESKPISATMKASGFAAAVVALSVTANARHLAYPEPTSIVALALDGVSPAPTTPPQLHEIFRRADQEEPKTVLVAPDATCGYISGRLGAPFVCDDPDHPCVFITPEGTRSGAIACCNTDGCATRASCVNYEEFYSSSKCDDGCAVDEFTLKCTETENPYCNTITFDGGIQDYWCNSKNFSSPLKAETTYNSQKSKVTYSKLVLTDPSSTFFGSTGTDKPAATATSDADSDSKDDKDVNVGAIVGGVVGGVGAIGIAGIFLWFILRQRNKKQPPNPPDYQPTLAQRLGGSGGYNQIPQGTVGYYDNNNPYALGGQQYPAYHTDPNAPYDPRLSYATPSPSPSSFHQVPPPGQQLHPDQQLLAAGYQAPVIQEADGKTIIPEVGGDPVIAEAGGKPVISEAGGEPVKPKAQELA</sequence>
<dbReference type="AlphaFoldDB" id="A0A430LNI8"/>
<feature type="region of interest" description="Disordered" evidence="5">
    <location>
        <begin position="363"/>
        <end position="385"/>
    </location>
</feature>
<keyword evidence="8" id="KW-1185">Reference proteome</keyword>
<organism evidence="7 8">
    <name type="scientific">Fusarium euwallaceae</name>
    <dbReference type="NCBI Taxonomy" id="1147111"/>
    <lineage>
        <taxon>Eukaryota</taxon>
        <taxon>Fungi</taxon>
        <taxon>Dikarya</taxon>
        <taxon>Ascomycota</taxon>
        <taxon>Pezizomycotina</taxon>
        <taxon>Sordariomycetes</taxon>
        <taxon>Hypocreomycetidae</taxon>
        <taxon>Hypocreales</taxon>
        <taxon>Nectriaceae</taxon>
        <taxon>Fusarium</taxon>
        <taxon>Fusarium solani species complex</taxon>
    </lineage>
</organism>
<evidence type="ECO:0000256" key="3">
    <source>
        <dbReference type="ARBA" id="ARBA00022989"/>
    </source>
</evidence>
<feature type="transmembrane region" description="Helical" evidence="6">
    <location>
        <begin position="20"/>
        <end position="46"/>
    </location>
</feature>
<gene>
    <name evidence="7" type="ORF">BHE90_008240</name>
</gene>
<comment type="subcellular location">
    <subcellularLocation>
        <location evidence="1">Membrane</location>
        <topology evidence="1">Single-pass membrane protein</topology>
    </subcellularLocation>
</comment>